<dbReference type="RefSeq" id="WP_140999469.1">
    <property type="nucleotide sequence ID" value="NZ_VDCZ01000020.1"/>
</dbReference>
<dbReference type="InterPro" id="IPR050090">
    <property type="entry name" value="Tyrosine_recombinase_XerCD"/>
</dbReference>
<dbReference type="Gene3D" id="1.10.443.10">
    <property type="entry name" value="Intergrase catalytic core"/>
    <property type="match status" value="1"/>
</dbReference>
<protein>
    <submittedName>
        <fullName evidence="8">Tyrosine-type recombinase/integrase</fullName>
    </submittedName>
</protein>
<feature type="domain" description="Core-binding (CB)" evidence="7">
    <location>
        <begin position="67"/>
        <end position="150"/>
    </location>
</feature>
<dbReference type="GO" id="GO:0006310">
    <property type="term" value="P:DNA recombination"/>
    <property type="evidence" value="ECO:0007669"/>
    <property type="project" value="UniProtKB-KW"/>
</dbReference>
<evidence type="ECO:0000256" key="5">
    <source>
        <dbReference type="PROSITE-ProRule" id="PRU01248"/>
    </source>
</evidence>
<feature type="domain" description="Tyr recombinase" evidence="6">
    <location>
        <begin position="167"/>
        <end position="340"/>
    </location>
</feature>
<proteinExistence type="inferred from homology"/>
<evidence type="ECO:0000256" key="2">
    <source>
        <dbReference type="ARBA" id="ARBA00022908"/>
    </source>
</evidence>
<organism evidence="8 9">
    <name type="scientific">Flavobacterium profundi</name>
    <dbReference type="NCBI Taxonomy" id="1774945"/>
    <lineage>
        <taxon>Bacteria</taxon>
        <taxon>Pseudomonadati</taxon>
        <taxon>Bacteroidota</taxon>
        <taxon>Flavobacteriia</taxon>
        <taxon>Flavobacteriales</taxon>
        <taxon>Flavobacteriaceae</taxon>
        <taxon>Flavobacterium</taxon>
    </lineage>
</organism>
<comment type="similarity">
    <text evidence="1">Belongs to the 'phage' integrase family.</text>
</comment>
<gene>
    <name evidence="8" type="ORF">GOQ30_17885</name>
</gene>
<dbReference type="PROSITE" id="PS51898">
    <property type="entry name" value="TYR_RECOMBINASE"/>
    <property type="match status" value="1"/>
</dbReference>
<dbReference type="InterPro" id="IPR044068">
    <property type="entry name" value="CB"/>
</dbReference>
<evidence type="ECO:0000259" key="6">
    <source>
        <dbReference type="PROSITE" id="PS51898"/>
    </source>
</evidence>
<name>A0A6I4IVS6_9FLAO</name>
<dbReference type="InterPro" id="IPR002104">
    <property type="entry name" value="Integrase_catalytic"/>
</dbReference>
<dbReference type="InterPro" id="IPR010998">
    <property type="entry name" value="Integrase_recombinase_N"/>
</dbReference>
<keyword evidence="2" id="KW-0229">DNA integration</keyword>
<dbReference type="GO" id="GO:0015074">
    <property type="term" value="P:DNA integration"/>
    <property type="evidence" value="ECO:0007669"/>
    <property type="project" value="UniProtKB-KW"/>
</dbReference>
<sequence length="345" mass="40520">MNWKAKLITHKGIPRIAVFFDKDVRLIEYVKTFKGATWSASKKYWHLPDTIANRAHFKIPPTPILSEEGIRQLEKFKQWLQAKRYSENTIKTYADALKSFLTFYTHKTVSEITNDDVIWFTNEHILKNKFSTSYQNQIVNAIKLYFKTIRNEVLIIDKIHRPKREKVLPNVLSKEEIKFILEAPSNLKHKAMLSMIYSCGLRRSELLHLKLTDIDSKRGIVLIRQSKGKKDRIVPLSIKILEMLRVYYVQYKPMVWLFEGQNKGVKYSEKSLQSVLKQTLQKTKISKPVTLHWLRHSYATHLLESGTDLRYIQELLGHNSSRTTEIYTHVSTKSLEQIKSPFDDL</sequence>
<evidence type="ECO:0000313" key="9">
    <source>
        <dbReference type="Proteomes" id="UP000431264"/>
    </source>
</evidence>
<evidence type="ECO:0000313" key="8">
    <source>
        <dbReference type="EMBL" id="MVO11047.1"/>
    </source>
</evidence>
<reference evidence="9" key="1">
    <citation type="submission" date="2019-05" db="EMBL/GenBank/DDBJ databases">
        <title>Flavobacterium profundi sp. nov., isolated from a deep-sea seamount.</title>
        <authorList>
            <person name="Zhang D.-C."/>
        </authorList>
    </citation>
    <scope>NUCLEOTIDE SEQUENCE [LARGE SCALE GENOMIC DNA]</scope>
    <source>
        <strain evidence="9">TP390</strain>
    </source>
</reference>
<dbReference type="PROSITE" id="PS51900">
    <property type="entry name" value="CB"/>
    <property type="match status" value="1"/>
</dbReference>
<dbReference type="InterPro" id="IPR004107">
    <property type="entry name" value="Integrase_SAM-like_N"/>
</dbReference>
<dbReference type="SUPFAM" id="SSF56349">
    <property type="entry name" value="DNA breaking-rejoining enzymes"/>
    <property type="match status" value="1"/>
</dbReference>
<dbReference type="PANTHER" id="PTHR30349:SF64">
    <property type="entry name" value="PROPHAGE INTEGRASE INTD-RELATED"/>
    <property type="match status" value="1"/>
</dbReference>
<dbReference type="EMBL" id="WQLW01000020">
    <property type="protein sequence ID" value="MVO11047.1"/>
    <property type="molecule type" value="Genomic_DNA"/>
</dbReference>
<evidence type="ECO:0000256" key="3">
    <source>
        <dbReference type="ARBA" id="ARBA00023125"/>
    </source>
</evidence>
<keyword evidence="9" id="KW-1185">Reference proteome</keyword>
<evidence type="ECO:0000259" key="7">
    <source>
        <dbReference type="PROSITE" id="PS51900"/>
    </source>
</evidence>
<evidence type="ECO:0000256" key="4">
    <source>
        <dbReference type="ARBA" id="ARBA00023172"/>
    </source>
</evidence>
<comment type="caution">
    <text evidence="8">The sequence shown here is derived from an EMBL/GenBank/DDBJ whole genome shotgun (WGS) entry which is preliminary data.</text>
</comment>
<dbReference type="GO" id="GO:0003677">
    <property type="term" value="F:DNA binding"/>
    <property type="evidence" value="ECO:0007669"/>
    <property type="project" value="UniProtKB-UniRule"/>
</dbReference>
<dbReference type="OrthoDB" id="9801717at2"/>
<accession>A0A6I4IVS6</accession>
<dbReference type="Gene3D" id="1.10.150.130">
    <property type="match status" value="1"/>
</dbReference>
<dbReference type="PANTHER" id="PTHR30349">
    <property type="entry name" value="PHAGE INTEGRASE-RELATED"/>
    <property type="match status" value="1"/>
</dbReference>
<dbReference type="Proteomes" id="UP000431264">
    <property type="component" value="Unassembled WGS sequence"/>
</dbReference>
<keyword evidence="4" id="KW-0233">DNA recombination</keyword>
<dbReference type="Pfam" id="PF00589">
    <property type="entry name" value="Phage_integrase"/>
    <property type="match status" value="1"/>
</dbReference>
<dbReference type="AlphaFoldDB" id="A0A6I4IVS6"/>
<keyword evidence="3 5" id="KW-0238">DNA-binding</keyword>
<dbReference type="Pfam" id="PF13495">
    <property type="entry name" value="Phage_int_SAM_4"/>
    <property type="match status" value="1"/>
</dbReference>
<dbReference type="InterPro" id="IPR011010">
    <property type="entry name" value="DNA_brk_join_enz"/>
</dbReference>
<dbReference type="InterPro" id="IPR013762">
    <property type="entry name" value="Integrase-like_cat_sf"/>
</dbReference>
<evidence type="ECO:0000256" key="1">
    <source>
        <dbReference type="ARBA" id="ARBA00008857"/>
    </source>
</evidence>